<comment type="caution">
    <text evidence="1">The sequence shown here is derived from an EMBL/GenBank/DDBJ whole genome shotgun (WGS) entry which is preliminary data.</text>
</comment>
<dbReference type="Proteomes" id="UP001596507">
    <property type="component" value="Unassembled WGS sequence"/>
</dbReference>
<reference evidence="2" key="1">
    <citation type="journal article" date="2019" name="Int. J. Syst. Evol. Microbiol.">
        <title>The Global Catalogue of Microorganisms (GCM) 10K type strain sequencing project: providing services to taxonomists for standard genome sequencing and annotation.</title>
        <authorList>
            <consortium name="The Broad Institute Genomics Platform"/>
            <consortium name="The Broad Institute Genome Sequencing Center for Infectious Disease"/>
            <person name="Wu L."/>
            <person name="Ma J."/>
        </authorList>
    </citation>
    <scope>NUCLEOTIDE SEQUENCE [LARGE SCALE GENOMIC DNA]</scope>
    <source>
        <strain evidence="2">CGMCC 1.15772</strain>
    </source>
</reference>
<evidence type="ECO:0008006" key="3">
    <source>
        <dbReference type="Google" id="ProtNLM"/>
    </source>
</evidence>
<evidence type="ECO:0000313" key="2">
    <source>
        <dbReference type="Proteomes" id="UP001596507"/>
    </source>
</evidence>
<dbReference type="EMBL" id="JBHTBE010000002">
    <property type="protein sequence ID" value="MFC7269420.1"/>
    <property type="molecule type" value="Genomic_DNA"/>
</dbReference>
<name>A0ABW2HFW6_9MICO</name>
<accession>A0ABW2HFW6</accession>
<protein>
    <recommendedName>
        <fullName evidence="3">Saccharopine dehydrogenase</fullName>
    </recommendedName>
</protein>
<gene>
    <name evidence="1" type="ORF">ACFQRL_10650</name>
</gene>
<proteinExistence type="predicted"/>
<evidence type="ECO:0000313" key="1">
    <source>
        <dbReference type="EMBL" id="MFC7269420.1"/>
    </source>
</evidence>
<keyword evidence="2" id="KW-1185">Reference proteome</keyword>
<sequence>MDDVRMLVLGARGAVGAAAIAALADLGIPALRAGRTGGPGIVAIDVTTVDGLADLAALVREVSVVIDATGLELAAVQDAVGETALVDVSASAPHLERLAARVPEGGAVVLGAGIAPGISTILARALGALAGDSIDIGVMLGGGEAHGAAAVEWTARLAGTVVYAAPEERPVTNLRGRRRLPIDTRSSRTHLRADFPDDLLIGAATGVQVRSWLAMDTVTATAALGLVGAVPRLGPLLKRAPHLGGSGWRVSATHRESRRTLSAAGIGQSAATGLMAALAAQRIAVRDRRGGVTMADLLDLDDLRTLPGILIEEHSASDDSSIANAMR</sequence>
<dbReference type="RefSeq" id="WP_262874336.1">
    <property type="nucleotide sequence ID" value="NZ_BAABKW010000004.1"/>
</dbReference>
<organism evidence="1 2">
    <name type="scientific">Microbacterium fluvii</name>
    <dbReference type="NCBI Taxonomy" id="415215"/>
    <lineage>
        <taxon>Bacteria</taxon>
        <taxon>Bacillati</taxon>
        <taxon>Actinomycetota</taxon>
        <taxon>Actinomycetes</taxon>
        <taxon>Micrococcales</taxon>
        <taxon>Microbacteriaceae</taxon>
        <taxon>Microbacterium</taxon>
    </lineage>
</organism>